<dbReference type="SUPFAM" id="SSF49265">
    <property type="entry name" value="Fibronectin type III"/>
    <property type="match status" value="2"/>
</dbReference>
<comment type="caution">
    <text evidence="12">The sequence shown here is derived from an EMBL/GenBank/DDBJ whole genome shotgun (WGS) entry which is preliminary data.</text>
</comment>
<keyword evidence="6" id="KW-0862">Zinc</keyword>
<dbReference type="InterPro" id="IPR013783">
    <property type="entry name" value="Ig-like_fold"/>
</dbReference>
<keyword evidence="5" id="KW-0378">Hydrolase</keyword>
<evidence type="ECO:0000256" key="6">
    <source>
        <dbReference type="ARBA" id="ARBA00022833"/>
    </source>
</evidence>
<feature type="region of interest" description="Disordered" evidence="9">
    <location>
        <begin position="75"/>
        <end position="129"/>
    </location>
</feature>
<feature type="compositionally biased region" description="Polar residues" evidence="9">
    <location>
        <begin position="89"/>
        <end position="104"/>
    </location>
</feature>
<keyword evidence="7" id="KW-0482">Metalloprotease</keyword>
<dbReference type="PRINTS" id="PR00934">
    <property type="entry name" value="XHISDIPTASE"/>
</dbReference>
<feature type="chain" id="PRO_5015197288" evidence="10">
    <location>
        <begin position="24"/>
        <end position="1167"/>
    </location>
</feature>
<dbReference type="PANTHER" id="PTHR43501:SF1">
    <property type="entry name" value="CYTOSOL NON-SPECIFIC DIPEPTIDASE"/>
    <property type="match status" value="1"/>
</dbReference>
<dbReference type="OrthoDB" id="191370at2759"/>
<comment type="cofactor">
    <cofactor evidence="1">
        <name>Co(2+)</name>
        <dbReference type="ChEBI" id="CHEBI:48828"/>
    </cofactor>
</comment>
<evidence type="ECO:0000256" key="3">
    <source>
        <dbReference type="ARBA" id="ARBA00022670"/>
    </source>
</evidence>
<keyword evidence="4" id="KW-0479">Metal-binding</keyword>
<organism evidence="12 13">
    <name type="scientific">Chlorella sorokiniana</name>
    <name type="common">Freshwater green alga</name>
    <dbReference type="NCBI Taxonomy" id="3076"/>
    <lineage>
        <taxon>Eukaryota</taxon>
        <taxon>Viridiplantae</taxon>
        <taxon>Chlorophyta</taxon>
        <taxon>core chlorophytes</taxon>
        <taxon>Trebouxiophyceae</taxon>
        <taxon>Chlorellales</taxon>
        <taxon>Chlorellaceae</taxon>
        <taxon>Chlorella clade</taxon>
        <taxon>Chlorella</taxon>
    </lineage>
</organism>
<dbReference type="GO" id="GO:0006508">
    <property type="term" value="P:proteolysis"/>
    <property type="evidence" value="ECO:0007669"/>
    <property type="project" value="UniProtKB-KW"/>
</dbReference>
<feature type="region of interest" description="Disordered" evidence="9">
    <location>
        <begin position="595"/>
        <end position="636"/>
    </location>
</feature>
<feature type="compositionally biased region" description="Low complexity" evidence="9">
    <location>
        <begin position="118"/>
        <end position="128"/>
    </location>
</feature>
<feature type="compositionally biased region" description="Low complexity" evidence="9">
    <location>
        <begin position="621"/>
        <end position="636"/>
    </location>
</feature>
<feature type="domain" description="Fibronectin type-III" evidence="11">
    <location>
        <begin position="191"/>
        <end position="268"/>
    </location>
</feature>
<dbReference type="Pfam" id="PF07687">
    <property type="entry name" value="M20_dimer"/>
    <property type="match status" value="1"/>
</dbReference>
<dbReference type="Gene3D" id="2.60.40.10">
    <property type="entry name" value="Immunoglobulins"/>
    <property type="match status" value="1"/>
</dbReference>
<evidence type="ECO:0000256" key="7">
    <source>
        <dbReference type="ARBA" id="ARBA00023049"/>
    </source>
</evidence>
<dbReference type="InterPro" id="IPR002933">
    <property type="entry name" value="Peptidase_M20"/>
</dbReference>
<feature type="compositionally biased region" description="Polar residues" evidence="9">
    <location>
        <begin position="609"/>
        <end position="620"/>
    </location>
</feature>
<evidence type="ECO:0000256" key="1">
    <source>
        <dbReference type="ARBA" id="ARBA00001941"/>
    </source>
</evidence>
<dbReference type="GO" id="GO:0070573">
    <property type="term" value="F:metallodipeptidase activity"/>
    <property type="evidence" value="ECO:0007669"/>
    <property type="project" value="TreeGrafter"/>
</dbReference>
<dbReference type="EMBL" id="LHPG02000004">
    <property type="protein sequence ID" value="PRW59232.1"/>
    <property type="molecule type" value="Genomic_DNA"/>
</dbReference>
<dbReference type="InterPro" id="IPR011650">
    <property type="entry name" value="Peptidase_M20_dimer"/>
</dbReference>
<sequence length="1167" mass="120575">MFARHWALCAALVLWLNSGPAAGTFSDPSHGAQRPLYAGVYTLGWRAARSGGWDQALGLTTARRCPLVLPAHHWGDGDGDGGRGPQGPACTNTGPVTLNGTLSGPTVAHHDWDDDGSPSRPSNSPQQRWAVRLPPWAPPRATLPGRLLTIQSVGRAGTACKSLLAAPSQCTDVCNLYFAAAGDPAAVWLLEAAPGGRYLLRAQALGPKTVQATASGTAFKLWRFTARPVQGGQNVSVAVAVPQALLGSLKPAAKYEVSLAARTSGGRWLAAAKTLIVRTPSEGDALIHTAEPVSHTTATIQLTPPAANVVVQKYVCLLCLLRANGGKAVAPASANGFKCPYADKPIVQECPTASCTVTGLSAGTEYSVHGYAVINGQERQLANTAVLQQPPAGAPVLTDANELSSTSATATAAPPEGVSYSRYRFTVTGATTLMFERNTPTAVFTGLEPATQYEVYVEGLTGPVASPTVSQRSNVRRFVTSAAGAPSAEARGQGTSFGVVEVRGPSEGTWSAYELTLCTLRAGTCTTVLCAKAAQDPTICTLTGLEDDSLFSVQVVALAATPALAAAAQSSPATLAAAAQPQPAAALAASQPQPAATLAASQPQPTATLAASQPQPATTLTASQPQPATALAATQPQPSAALSFPAFAERRAHTLSRAMAPCAAAAAGELPPALAGLEPAALWRHFGELSKIPRPSKHEGRVLDWLKRFADERGLEWQQDAVGNIVIRRPGSGGGEGAPPVIVQGHIDMVCEKNADTQHDFMQDPICLVRKGDWIAADGTTLGADNGIGVCAGLALLELPPSETLPPLECLFTIDEETGLTGAFNLDGGMLRGRTLLNLDTEDWGDVFIGCAGGGDSVLTLRLEQETAPAGSTGVGVEVKGLLGGHSGINIHEDRGNAVRMAAAVVEHVLRAVPEVRLVSLAGGDKRNAIPRECSALLAVPAGQVQAVQAAVAQRLASYQQEFGIKEPQLAISAAQAPEAPGQCLTPAAAGQLLDLLLTLPHGVLKNSHAVAGLVETSTNLASIKPQPDGAAAGSQAVFAVQCSTRSSLMPALEQVRSSIGRIGRLCGAEVEQDDAYPGWAPNPSSSIVKLTAETIGQVTGKQPEVKAIHAGLECGIIGEKLPGLDCVSYGPTITGAHSPDEQVLIPTVAPFWQATLDILRQLAARR</sequence>
<keyword evidence="10" id="KW-0732">Signal</keyword>
<keyword evidence="8" id="KW-0170">Cobalt</keyword>
<feature type="signal peptide" evidence="10">
    <location>
        <begin position="1"/>
        <end position="23"/>
    </location>
</feature>
<dbReference type="GO" id="GO:0005829">
    <property type="term" value="C:cytosol"/>
    <property type="evidence" value="ECO:0007669"/>
    <property type="project" value="TreeGrafter"/>
</dbReference>
<evidence type="ECO:0000256" key="2">
    <source>
        <dbReference type="ARBA" id="ARBA00001947"/>
    </source>
</evidence>
<evidence type="ECO:0000256" key="9">
    <source>
        <dbReference type="SAM" id="MobiDB-lite"/>
    </source>
</evidence>
<dbReference type="FunFam" id="3.40.630.10:FF:000015">
    <property type="entry name" value="Aminoacyl-histidine dipeptidase PepD"/>
    <property type="match status" value="1"/>
</dbReference>
<evidence type="ECO:0000256" key="5">
    <source>
        <dbReference type="ARBA" id="ARBA00022801"/>
    </source>
</evidence>
<feature type="domain" description="Fibronectin type-III" evidence="11">
    <location>
        <begin position="392"/>
        <end position="466"/>
    </location>
</feature>
<keyword evidence="13" id="KW-1185">Reference proteome</keyword>
<dbReference type="InterPro" id="IPR003961">
    <property type="entry name" value="FN3_dom"/>
</dbReference>
<evidence type="ECO:0000313" key="13">
    <source>
        <dbReference type="Proteomes" id="UP000239899"/>
    </source>
</evidence>
<evidence type="ECO:0000313" key="12">
    <source>
        <dbReference type="EMBL" id="PRW59232.1"/>
    </source>
</evidence>
<feature type="compositionally biased region" description="Low complexity" evidence="9">
    <location>
        <begin position="595"/>
        <end position="608"/>
    </location>
</feature>
<dbReference type="STRING" id="3076.A0A2P6TYT6"/>
<feature type="domain" description="Fibronectin type-III" evidence="11">
    <location>
        <begin position="282"/>
        <end position="378"/>
    </location>
</feature>
<evidence type="ECO:0000256" key="10">
    <source>
        <dbReference type="SAM" id="SignalP"/>
    </source>
</evidence>
<proteinExistence type="predicted"/>
<protein>
    <submittedName>
        <fullName evidence="12">Aminoacyl-histidine dipeptidase</fullName>
    </submittedName>
</protein>
<dbReference type="Pfam" id="PF01546">
    <property type="entry name" value="Peptidase_M20"/>
    <property type="match status" value="1"/>
</dbReference>
<dbReference type="Gene3D" id="3.40.630.10">
    <property type="entry name" value="Zn peptidases"/>
    <property type="match status" value="2"/>
</dbReference>
<evidence type="ECO:0000256" key="4">
    <source>
        <dbReference type="ARBA" id="ARBA00022723"/>
    </source>
</evidence>
<accession>A0A2P6TYT6</accession>
<dbReference type="GO" id="GO:0046872">
    <property type="term" value="F:metal ion binding"/>
    <property type="evidence" value="ECO:0007669"/>
    <property type="project" value="UniProtKB-KW"/>
</dbReference>
<dbReference type="FunFam" id="3.40.630.10:FF:000018">
    <property type="entry name" value="Aminoacyl-histidine dipeptidase PepD"/>
    <property type="match status" value="1"/>
</dbReference>
<gene>
    <name evidence="12" type="ORF">C2E21_2691</name>
</gene>
<dbReference type="CDD" id="cd03890">
    <property type="entry name" value="M20_pepD"/>
    <property type="match status" value="1"/>
</dbReference>
<dbReference type="Proteomes" id="UP000239899">
    <property type="component" value="Unassembled WGS sequence"/>
</dbReference>
<name>A0A2P6TYT6_CHLSO</name>
<evidence type="ECO:0000259" key="11">
    <source>
        <dbReference type="SMART" id="SM00060"/>
    </source>
</evidence>
<dbReference type="NCBIfam" id="TIGR01893">
    <property type="entry name" value="aa-his-dipept"/>
    <property type="match status" value="1"/>
</dbReference>
<keyword evidence="3" id="KW-0645">Protease</keyword>
<dbReference type="InterPro" id="IPR036116">
    <property type="entry name" value="FN3_sf"/>
</dbReference>
<reference evidence="12 13" key="1">
    <citation type="journal article" date="2018" name="Plant J.">
        <title>Genome sequences of Chlorella sorokiniana UTEX 1602 and Micractinium conductrix SAG 241.80: implications to maltose excretion by a green alga.</title>
        <authorList>
            <person name="Arriola M.B."/>
            <person name="Velmurugan N."/>
            <person name="Zhang Y."/>
            <person name="Plunkett M.H."/>
            <person name="Hondzo H."/>
            <person name="Barney B.M."/>
        </authorList>
    </citation>
    <scope>NUCLEOTIDE SEQUENCE [LARGE SCALE GENOMIC DNA]</scope>
    <source>
        <strain evidence="13">UTEX 1602</strain>
    </source>
</reference>
<dbReference type="PANTHER" id="PTHR43501">
    <property type="entry name" value="CYTOSOL NON-SPECIFIC DIPEPTIDASE"/>
    <property type="match status" value="1"/>
</dbReference>
<comment type="cofactor">
    <cofactor evidence="2">
        <name>Zn(2+)</name>
        <dbReference type="ChEBI" id="CHEBI:29105"/>
    </cofactor>
</comment>
<dbReference type="SMART" id="SM00060">
    <property type="entry name" value="FN3"/>
    <property type="match status" value="3"/>
</dbReference>
<evidence type="ECO:0000256" key="8">
    <source>
        <dbReference type="ARBA" id="ARBA00023285"/>
    </source>
</evidence>
<dbReference type="AlphaFoldDB" id="A0A2P6TYT6"/>
<dbReference type="SUPFAM" id="SSF53187">
    <property type="entry name" value="Zn-dependent exopeptidases"/>
    <property type="match status" value="1"/>
</dbReference>
<dbReference type="InterPro" id="IPR001160">
    <property type="entry name" value="Peptidase_M20C"/>
</dbReference>